<dbReference type="Pfam" id="PF00534">
    <property type="entry name" value="Glycos_transf_1"/>
    <property type="match status" value="1"/>
</dbReference>
<evidence type="ECO:0000256" key="6">
    <source>
        <dbReference type="ARBA" id="ARBA00023056"/>
    </source>
</evidence>
<name>A0A0W0GKG9_9CHLR</name>
<evidence type="ECO:0000259" key="9">
    <source>
        <dbReference type="Pfam" id="PF08323"/>
    </source>
</evidence>
<dbReference type="EMBL" id="LFDV01000002">
    <property type="protein sequence ID" value="KTB49052.1"/>
    <property type="molecule type" value="Genomic_DNA"/>
</dbReference>
<dbReference type="GO" id="GO:0004373">
    <property type="term" value="F:alpha-1,4-glucan glucosyltransferase (UDP-glucose donor) activity"/>
    <property type="evidence" value="ECO:0007669"/>
    <property type="project" value="InterPro"/>
</dbReference>
<dbReference type="Gene3D" id="3.40.50.2000">
    <property type="entry name" value="Glycogen Phosphorylase B"/>
    <property type="match status" value="2"/>
</dbReference>
<feature type="binding site" evidence="7">
    <location>
        <position position="24"/>
    </location>
    <ligand>
        <name>ADP-alpha-D-glucose</name>
        <dbReference type="ChEBI" id="CHEBI:57498"/>
    </ligand>
</feature>
<dbReference type="InterPro" id="IPR011835">
    <property type="entry name" value="GS/SS"/>
</dbReference>
<evidence type="ECO:0000256" key="1">
    <source>
        <dbReference type="ARBA" id="ARBA00001478"/>
    </source>
</evidence>
<dbReference type="UniPathway" id="UPA00164"/>
<keyword evidence="4 7" id="KW-0328">Glycosyltransferase</keyword>
<evidence type="ECO:0000256" key="7">
    <source>
        <dbReference type="HAMAP-Rule" id="MF_00484"/>
    </source>
</evidence>
<comment type="function">
    <text evidence="2 7">Synthesizes alpha-1,4-glucan chains using ADP-glucose.</text>
</comment>
<feature type="domain" description="Glycosyl transferase family 1" evidence="8">
    <location>
        <begin position="302"/>
        <end position="445"/>
    </location>
</feature>
<dbReference type="PANTHER" id="PTHR45825">
    <property type="entry name" value="GRANULE-BOUND STARCH SYNTHASE 1, CHLOROPLASTIC/AMYLOPLASTIC"/>
    <property type="match status" value="1"/>
</dbReference>
<comment type="pathway">
    <text evidence="7">Glycan biosynthesis; glycogen biosynthesis.</text>
</comment>
<gene>
    <name evidence="7" type="primary">glgA</name>
    <name evidence="10" type="ORF">DEALK_19000</name>
</gene>
<dbReference type="CDD" id="cd03791">
    <property type="entry name" value="GT5_Glycogen_synthase_DULL1-like"/>
    <property type="match status" value="1"/>
</dbReference>
<dbReference type="GO" id="GO:0005978">
    <property type="term" value="P:glycogen biosynthetic process"/>
    <property type="evidence" value="ECO:0007669"/>
    <property type="project" value="UniProtKB-UniRule"/>
</dbReference>
<dbReference type="PANTHER" id="PTHR45825:SF11">
    <property type="entry name" value="ALPHA AMYLASE DOMAIN-CONTAINING PROTEIN"/>
    <property type="match status" value="1"/>
</dbReference>
<evidence type="ECO:0000313" key="11">
    <source>
        <dbReference type="Proteomes" id="UP000053947"/>
    </source>
</evidence>
<dbReference type="STRING" id="1217799.DEALK_19000"/>
<dbReference type="Pfam" id="PF08323">
    <property type="entry name" value="Glyco_transf_5"/>
    <property type="match status" value="1"/>
</dbReference>
<accession>A0A0W0GKG9</accession>
<sequence>MIADTGINQPKITIAAAEIAPFAKTGGLADAVAALSASLAANGCRVNLVMPAYRSIIKTAINDAQYVADIGFRTAGQAVPAGIYRYPIGPSQNIYFIRCDEFFDRAGLYGESGIDYTDNDRRFALFSRAVLEVAGLTGSRIIHLNDWHAAPAAAILKLQPERYPGLNAARTLLTIHNLAYQGHFARDRWPSLGLDPAAFYPAFEFYGGVNFLKSGLVCADRLVTVSPTYAREVTSEGCGFGLEGVLRTRAASFSGIVNGVDYNLWNPENDLYLVQHYSAADLSGKAACKKAIQQFYGLEEDPAAPVAAVVSRLADGKGMELIREILKKLIGSGAQFILLGNGVRDLEDFFRALPSVYPGKAGTIIGFDDGLAHRTIAGADMLLMPSQREPCGLTQLYALKYGTVPIVRRTGGLADTVKPAEGDRGDGFLFDEYSGTALWEAVNQARTWFEERPSWQSLMRRGMLADHSWSRSMQQYLQIYRALLS</sequence>
<comment type="similarity">
    <text evidence="3 7">Belongs to the glycosyltransferase 1 family. Bacterial/plant glycogen synthase subfamily.</text>
</comment>
<dbReference type="EC" id="2.4.1.21" evidence="7"/>
<dbReference type="Proteomes" id="UP000053947">
    <property type="component" value="Unassembled WGS sequence"/>
</dbReference>
<proteinExistence type="inferred from homology"/>
<keyword evidence="6 7" id="KW-0320">Glycogen biosynthesis</keyword>
<evidence type="ECO:0000259" key="8">
    <source>
        <dbReference type="Pfam" id="PF00534"/>
    </source>
</evidence>
<organism evidence="10 11">
    <name type="scientific">Dehalogenimonas alkenigignens</name>
    <dbReference type="NCBI Taxonomy" id="1217799"/>
    <lineage>
        <taxon>Bacteria</taxon>
        <taxon>Bacillati</taxon>
        <taxon>Chloroflexota</taxon>
        <taxon>Dehalococcoidia</taxon>
        <taxon>Dehalococcoidales</taxon>
        <taxon>Dehalococcoidaceae</taxon>
        <taxon>Dehalogenimonas</taxon>
    </lineage>
</organism>
<comment type="catalytic activity">
    <reaction evidence="1 7">
        <text>[(1-&gt;4)-alpha-D-glucosyl](n) + ADP-alpha-D-glucose = [(1-&gt;4)-alpha-D-glucosyl](n+1) + ADP + H(+)</text>
        <dbReference type="Rhea" id="RHEA:18189"/>
        <dbReference type="Rhea" id="RHEA-COMP:9584"/>
        <dbReference type="Rhea" id="RHEA-COMP:9587"/>
        <dbReference type="ChEBI" id="CHEBI:15378"/>
        <dbReference type="ChEBI" id="CHEBI:15444"/>
        <dbReference type="ChEBI" id="CHEBI:57498"/>
        <dbReference type="ChEBI" id="CHEBI:456216"/>
        <dbReference type="EC" id="2.4.1.21"/>
    </reaction>
</comment>
<dbReference type="OrthoDB" id="9808590at2"/>
<comment type="caution">
    <text evidence="10">The sequence shown here is derived from an EMBL/GenBank/DDBJ whole genome shotgun (WGS) entry which is preliminary data.</text>
</comment>
<evidence type="ECO:0000313" key="10">
    <source>
        <dbReference type="EMBL" id="KTB49052.1"/>
    </source>
</evidence>
<dbReference type="PATRIC" id="fig|1217799.6.peg.1955"/>
<dbReference type="NCBIfam" id="TIGR02095">
    <property type="entry name" value="glgA"/>
    <property type="match status" value="1"/>
</dbReference>
<evidence type="ECO:0000256" key="2">
    <source>
        <dbReference type="ARBA" id="ARBA00002764"/>
    </source>
</evidence>
<protein>
    <recommendedName>
        <fullName evidence="7">Glycogen synthase</fullName>
        <ecNumber evidence="7">2.4.1.21</ecNumber>
    </recommendedName>
    <alternativeName>
        <fullName evidence="7">Starch [bacterial glycogen] synthase</fullName>
    </alternativeName>
</protein>
<dbReference type="RefSeq" id="WP_058439952.1">
    <property type="nucleotide sequence ID" value="NZ_KQ758903.1"/>
</dbReference>
<reference evidence="10 11" key="1">
    <citation type="submission" date="2015-06" db="EMBL/GenBank/DDBJ databases">
        <title>Genome sequence of the organohalide-respiring Dehalogenimonas alkenigignens type strain (IP3-3T).</title>
        <authorList>
            <person name="Key T.A."/>
            <person name="Richmond D.P."/>
            <person name="Bowman K.S."/>
            <person name="Cho Y.-J."/>
            <person name="Chun J."/>
            <person name="da Costa M.S."/>
            <person name="Rainey F.A."/>
            <person name="Moe W.M."/>
        </authorList>
    </citation>
    <scope>NUCLEOTIDE SEQUENCE [LARGE SCALE GENOMIC DNA]</scope>
    <source>
        <strain evidence="10 11">IP3-3</strain>
    </source>
</reference>
<dbReference type="InterPro" id="IPR001296">
    <property type="entry name" value="Glyco_trans_1"/>
</dbReference>
<dbReference type="InterPro" id="IPR013534">
    <property type="entry name" value="Starch_synth_cat_dom"/>
</dbReference>
<evidence type="ECO:0000256" key="4">
    <source>
        <dbReference type="ARBA" id="ARBA00022676"/>
    </source>
</evidence>
<evidence type="ECO:0000256" key="3">
    <source>
        <dbReference type="ARBA" id="ARBA00010281"/>
    </source>
</evidence>
<feature type="domain" description="Starch synthase catalytic" evidence="9">
    <location>
        <begin position="11"/>
        <end position="247"/>
    </location>
</feature>
<dbReference type="NCBIfam" id="NF001899">
    <property type="entry name" value="PRK00654.1-2"/>
    <property type="match status" value="1"/>
</dbReference>
<keyword evidence="5 7" id="KW-0808">Transferase</keyword>
<dbReference type="GO" id="GO:0009011">
    <property type="term" value="F:alpha-1,4-glucan glucosyltransferase (ADP-glucose donor) activity"/>
    <property type="evidence" value="ECO:0007669"/>
    <property type="project" value="UniProtKB-UniRule"/>
</dbReference>
<dbReference type="SUPFAM" id="SSF53756">
    <property type="entry name" value="UDP-Glycosyltransferase/glycogen phosphorylase"/>
    <property type="match status" value="1"/>
</dbReference>
<dbReference type="AlphaFoldDB" id="A0A0W0GKG9"/>
<keyword evidence="11" id="KW-1185">Reference proteome</keyword>
<dbReference type="HAMAP" id="MF_00484">
    <property type="entry name" value="Glycogen_synth"/>
    <property type="match status" value="1"/>
</dbReference>
<evidence type="ECO:0000256" key="5">
    <source>
        <dbReference type="ARBA" id="ARBA00022679"/>
    </source>
</evidence>